<evidence type="ECO:0000256" key="6">
    <source>
        <dbReference type="SAM" id="MobiDB-lite"/>
    </source>
</evidence>
<proteinExistence type="inferred from homology"/>
<evidence type="ECO:0000256" key="2">
    <source>
        <dbReference type="ARBA" id="ARBA00022491"/>
    </source>
</evidence>
<dbReference type="OrthoDB" id="9809061at2"/>
<comment type="similarity">
    <text evidence="5">Belongs to the CsrA/RsmA family.</text>
</comment>
<evidence type="ECO:0000256" key="1">
    <source>
        <dbReference type="ARBA" id="ARBA00022490"/>
    </source>
</evidence>
<dbReference type="GO" id="GO:0006402">
    <property type="term" value="P:mRNA catabolic process"/>
    <property type="evidence" value="ECO:0007669"/>
    <property type="project" value="InterPro"/>
</dbReference>
<dbReference type="AlphaFoldDB" id="A0A347W2D1"/>
<gene>
    <name evidence="5 8" type="primary">csrA</name>
    <name evidence="7" type="ORF">DCO61_02780</name>
    <name evidence="8" type="ORF">LS64_007340</name>
</gene>
<evidence type="ECO:0000313" key="10">
    <source>
        <dbReference type="Proteomes" id="UP000477070"/>
    </source>
</evidence>
<dbReference type="GO" id="GO:1902208">
    <property type="term" value="P:regulation of bacterial-type flagellum assembly"/>
    <property type="evidence" value="ECO:0007669"/>
    <property type="project" value="UniProtKB-UniRule"/>
</dbReference>
<accession>A0A347W2D1</accession>
<dbReference type="Proteomes" id="UP000029714">
    <property type="component" value="Unassembled WGS sequence"/>
</dbReference>
<keyword evidence="2 5" id="KW-0678">Repressor</keyword>
<feature type="compositionally biased region" description="Basic and acidic residues" evidence="6">
    <location>
        <begin position="86"/>
        <end position="108"/>
    </location>
</feature>
<dbReference type="NCBIfam" id="TIGR00202">
    <property type="entry name" value="csrA"/>
    <property type="match status" value="1"/>
</dbReference>
<organism evidence="8 9">
    <name type="scientific">Helicobacter saguini</name>
    <dbReference type="NCBI Taxonomy" id="1548018"/>
    <lineage>
        <taxon>Bacteria</taxon>
        <taxon>Pseudomonadati</taxon>
        <taxon>Campylobacterota</taxon>
        <taxon>Epsilonproteobacteria</taxon>
        <taxon>Campylobacterales</taxon>
        <taxon>Helicobacteraceae</taxon>
        <taxon>Helicobacter</taxon>
    </lineage>
</organism>
<dbReference type="FunFam" id="2.60.40.4380:FF:000002">
    <property type="entry name" value="Translational regulator CsrA"/>
    <property type="match status" value="1"/>
</dbReference>
<evidence type="ECO:0000313" key="9">
    <source>
        <dbReference type="Proteomes" id="UP000029714"/>
    </source>
</evidence>
<reference evidence="8" key="3">
    <citation type="submission" date="2018-04" db="EMBL/GenBank/DDBJ databases">
        <authorList>
            <person name="Sheh A."/>
            <person name="Shen Z."/>
            <person name="Mannion A.J."/>
            <person name="Fox J.G."/>
        </authorList>
    </citation>
    <scope>NUCLEOTIDE SEQUENCE</scope>
    <source>
        <strain evidence="8">MIT 97-6194</strain>
    </source>
</reference>
<keyword evidence="5" id="KW-1005">Bacterial flagellum biogenesis</keyword>
<reference evidence="8 9" key="2">
    <citation type="journal article" date="2016" name="Infect. Immun.">
        <title>Helicobacter saguini, a Novel Helicobacter Isolated from Cotton-Top Tamarins with Ulcerative Colitis, Has Proinflammatory Properties and Induces Typhlocolitis and Dysplasia in Gnotobiotic IL-10-/- Mice.</title>
        <authorList>
            <person name="Shen Z."/>
            <person name="Mannion A."/>
            <person name="Whary M.T."/>
            <person name="Muthupalani S."/>
            <person name="Sheh A."/>
            <person name="Feng Y."/>
            <person name="Gong G."/>
            <person name="Vandamme P."/>
            <person name="Holcombe H.R."/>
            <person name="Paster B.J."/>
            <person name="Fox J.G."/>
        </authorList>
    </citation>
    <scope>NUCLEOTIDE SEQUENCE [LARGE SCALE GENOMIC DNA]</scope>
    <source>
        <strain evidence="8 9">MIT 97-6194</strain>
    </source>
</reference>
<reference evidence="8 9" key="1">
    <citation type="journal article" date="2014" name="Genome Announc.">
        <title>Draft genome sequences of eight enterohepatic helicobacter species isolated from both laboratory and wild rodents.</title>
        <authorList>
            <person name="Sheh A."/>
            <person name="Shen Z."/>
            <person name="Fox J.G."/>
        </authorList>
    </citation>
    <scope>NUCLEOTIDE SEQUENCE [LARGE SCALE GENOMIC DNA]</scope>
    <source>
        <strain evidence="8 9">MIT 97-6194</strain>
    </source>
</reference>
<dbReference type="Gene3D" id="2.60.40.4380">
    <property type="entry name" value="Translational regulator CsrA"/>
    <property type="match status" value="1"/>
</dbReference>
<dbReference type="PANTHER" id="PTHR34984:SF1">
    <property type="entry name" value="CARBON STORAGE REGULATOR"/>
    <property type="match status" value="1"/>
</dbReference>
<protein>
    <recommendedName>
        <fullName evidence="5">Translational regulator CsrA</fullName>
    </recommendedName>
</protein>
<dbReference type="InterPro" id="IPR036107">
    <property type="entry name" value="CsrA_sf"/>
</dbReference>
<keyword evidence="1 5" id="KW-0963">Cytoplasm</keyword>
<dbReference type="GO" id="GO:0045947">
    <property type="term" value="P:negative regulation of translational initiation"/>
    <property type="evidence" value="ECO:0007669"/>
    <property type="project" value="UniProtKB-UniRule"/>
</dbReference>
<dbReference type="GO" id="GO:0044781">
    <property type="term" value="P:bacterial-type flagellum organization"/>
    <property type="evidence" value="ECO:0007669"/>
    <property type="project" value="UniProtKB-KW"/>
</dbReference>
<evidence type="ECO:0000256" key="4">
    <source>
        <dbReference type="ARBA" id="ARBA00022884"/>
    </source>
</evidence>
<evidence type="ECO:0000256" key="3">
    <source>
        <dbReference type="ARBA" id="ARBA00022845"/>
    </source>
</evidence>
<reference evidence="7 10" key="4">
    <citation type="submission" date="2019-12" db="EMBL/GenBank/DDBJ databases">
        <title>Multi-Generational Helicobacter saguini Isolates.</title>
        <authorList>
            <person name="Mannion A."/>
            <person name="Shen Z."/>
            <person name="Fox J.G."/>
        </authorList>
    </citation>
    <scope>NUCLEOTIDE SEQUENCE [LARGE SCALE GENOMIC DNA]</scope>
    <source>
        <strain evidence="7">16-048</strain>
        <strain evidence="10">16-048 (F4)</strain>
    </source>
</reference>
<dbReference type="Proteomes" id="UP000477070">
    <property type="component" value="Unassembled WGS sequence"/>
</dbReference>
<evidence type="ECO:0000256" key="5">
    <source>
        <dbReference type="HAMAP-Rule" id="MF_00167"/>
    </source>
</evidence>
<dbReference type="InterPro" id="IPR003751">
    <property type="entry name" value="CsrA"/>
</dbReference>
<evidence type="ECO:0000313" key="7">
    <source>
        <dbReference type="EMBL" id="MWV68977.1"/>
    </source>
</evidence>
<dbReference type="RefSeq" id="WP_052062617.1">
    <property type="nucleotide sequence ID" value="NZ_JRMP02000010.1"/>
</dbReference>
<comment type="subunit">
    <text evidence="5">Homodimer; the beta-strands of each monomer intercalate to form a hydrophobic core, while the alpha-helices form wings that extend away from the core.</text>
</comment>
<keyword evidence="4 5" id="KW-0694">RNA-binding</keyword>
<dbReference type="GO" id="GO:0006109">
    <property type="term" value="P:regulation of carbohydrate metabolic process"/>
    <property type="evidence" value="ECO:0007669"/>
    <property type="project" value="InterPro"/>
</dbReference>
<evidence type="ECO:0000313" key="8">
    <source>
        <dbReference type="EMBL" id="TLD94114.1"/>
    </source>
</evidence>
<name>A0A347W2D1_9HELI</name>
<dbReference type="EMBL" id="JRMP02000010">
    <property type="protein sequence ID" value="TLD94114.1"/>
    <property type="molecule type" value="Genomic_DNA"/>
</dbReference>
<comment type="caution">
    <text evidence="8">The sequence shown here is derived from an EMBL/GenBank/DDBJ whole genome shotgun (WGS) entry which is preliminary data.</text>
</comment>
<dbReference type="EMBL" id="QBIU01000001">
    <property type="protein sequence ID" value="MWV68977.1"/>
    <property type="molecule type" value="Genomic_DNA"/>
</dbReference>
<dbReference type="GO" id="GO:0048027">
    <property type="term" value="F:mRNA 5'-UTR binding"/>
    <property type="evidence" value="ECO:0007669"/>
    <property type="project" value="UniProtKB-UniRule"/>
</dbReference>
<comment type="subcellular location">
    <subcellularLocation>
        <location evidence="5">Cytoplasm</location>
    </subcellularLocation>
</comment>
<dbReference type="GO" id="GO:0005829">
    <property type="term" value="C:cytosol"/>
    <property type="evidence" value="ECO:0007669"/>
    <property type="project" value="TreeGrafter"/>
</dbReference>
<dbReference type="PANTHER" id="PTHR34984">
    <property type="entry name" value="CARBON STORAGE REGULATOR"/>
    <property type="match status" value="1"/>
</dbReference>
<comment type="function">
    <text evidence="5">A translational regulator that binds mRNA to regulate translation initiation and/or mRNA stability. Usually binds in the 5'-UTR at or near the Shine-Dalgarno sequence preventing ribosome-binding, thus repressing translation. Its main target seems to be the major flagellin gene, while its function is anatagonized by FliW.</text>
</comment>
<dbReference type="SUPFAM" id="SSF117130">
    <property type="entry name" value="CsrA-like"/>
    <property type="match status" value="1"/>
</dbReference>
<keyword evidence="9" id="KW-1185">Reference proteome</keyword>
<sequence>MLILSRKQEESVVIGNDIIIKVVSVDKGSVKLGFEAPPKTLILRAELTEAVKSENTRATGEKVSKDILDALGVQLKTKRSKELNAKDSFKAQLEKQNTKQTIRIEKPPTKANKGSR</sequence>
<dbReference type="Pfam" id="PF02599">
    <property type="entry name" value="CsrA"/>
    <property type="match status" value="1"/>
</dbReference>
<feature type="region of interest" description="Disordered" evidence="6">
    <location>
        <begin position="86"/>
        <end position="116"/>
    </location>
</feature>
<keyword evidence="3 5" id="KW-0810">Translation regulation</keyword>
<dbReference type="HAMAP" id="MF_00167">
    <property type="entry name" value="CsrA"/>
    <property type="match status" value="1"/>
</dbReference>